<keyword evidence="3 5" id="KW-1133">Transmembrane helix</keyword>
<dbReference type="InterPro" id="IPR010291">
    <property type="entry name" value="Ion_channel_UNC-93"/>
</dbReference>
<feature type="transmembrane region" description="Helical" evidence="5">
    <location>
        <begin position="138"/>
        <end position="158"/>
    </location>
</feature>
<feature type="transmembrane region" description="Helical" evidence="5">
    <location>
        <begin position="258"/>
        <end position="278"/>
    </location>
</feature>
<gene>
    <name evidence="6" type="ORF">IWQ60_009290</name>
</gene>
<dbReference type="Gene3D" id="1.20.1250.20">
    <property type="entry name" value="MFS general substrate transporter like domains"/>
    <property type="match status" value="1"/>
</dbReference>
<dbReference type="OrthoDB" id="196103at2759"/>
<feature type="transmembrane region" description="Helical" evidence="5">
    <location>
        <begin position="329"/>
        <end position="353"/>
    </location>
</feature>
<feature type="transmembrane region" description="Helical" evidence="5">
    <location>
        <begin position="398"/>
        <end position="420"/>
    </location>
</feature>
<evidence type="ECO:0000256" key="2">
    <source>
        <dbReference type="ARBA" id="ARBA00022692"/>
    </source>
</evidence>
<feature type="transmembrane region" description="Helical" evidence="5">
    <location>
        <begin position="97"/>
        <end position="117"/>
    </location>
</feature>
<evidence type="ECO:0000256" key="5">
    <source>
        <dbReference type="SAM" id="Phobius"/>
    </source>
</evidence>
<feature type="transmembrane region" description="Helical" evidence="5">
    <location>
        <begin position="72"/>
        <end position="91"/>
    </location>
</feature>
<proteinExistence type="predicted"/>
<comment type="subcellular location">
    <subcellularLocation>
        <location evidence="1">Membrane</location>
        <topology evidence="1">Multi-pass membrane protein</topology>
    </subcellularLocation>
</comment>
<keyword evidence="4 5" id="KW-0472">Membrane</keyword>
<dbReference type="PANTHER" id="PTHR23294">
    <property type="entry name" value="ET TRANSLATION PRODUCT-RELATED"/>
    <property type="match status" value="1"/>
</dbReference>
<organism evidence="6 7">
    <name type="scientific">Tieghemiomyces parasiticus</name>
    <dbReference type="NCBI Taxonomy" id="78921"/>
    <lineage>
        <taxon>Eukaryota</taxon>
        <taxon>Fungi</taxon>
        <taxon>Fungi incertae sedis</taxon>
        <taxon>Zoopagomycota</taxon>
        <taxon>Kickxellomycotina</taxon>
        <taxon>Dimargaritomycetes</taxon>
        <taxon>Dimargaritales</taxon>
        <taxon>Dimargaritaceae</taxon>
        <taxon>Tieghemiomyces</taxon>
    </lineage>
</organism>
<keyword evidence="2 5" id="KW-0812">Transmembrane</keyword>
<reference evidence="6" key="1">
    <citation type="submission" date="2022-07" db="EMBL/GenBank/DDBJ databases">
        <title>Phylogenomic reconstructions and comparative analyses of Kickxellomycotina fungi.</title>
        <authorList>
            <person name="Reynolds N.K."/>
            <person name="Stajich J.E."/>
            <person name="Barry K."/>
            <person name="Grigoriev I.V."/>
            <person name="Crous P."/>
            <person name="Smith M.E."/>
        </authorList>
    </citation>
    <scope>NUCLEOTIDE SEQUENCE</scope>
    <source>
        <strain evidence="6">RSA 861</strain>
    </source>
</reference>
<evidence type="ECO:0000313" key="7">
    <source>
        <dbReference type="Proteomes" id="UP001150569"/>
    </source>
</evidence>
<feature type="transmembrane region" description="Helical" evidence="5">
    <location>
        <begin position="44"/>
        <end position="65"/>
    </location>
</feature>
<feature type="transmembrane region" description="Helical" evidence="5">
    <location>
        <begin position="170"/>
        <end position="187"/>
    </location>
</feature>
<dbReference type="InterPro" id="IPR036259">
    <property type="entry name" value="MFS_trans_sf"/>
</dbReference>
<dbReference type="EMBL" id="JANBPT010000765">
    <property type="protein sequence ID" value="KAJ1913248.1"/>
    <property type="molecule type" value="Genomic_DNA"/>
</dbReference>
<dbReference type="Pfam" id="PF05978">
    <property type="entry name" value="UNC-93"/>
    <property type="match status" value="1"/>
</dbReference>
<protein>
    <submittedName>
        <fullName evidence="6">Uncharacterized protein</fullName>
    </submittedName>
</protein>
<dbReference type="InterPro" id="IPR051617">
    <property type="entry name" value="UNC-93-like_regulator"/>
</dbReference>
<feature type="transmembrane region" description="Helical" evidence="5">
    <location>
        <begin position="290"/>
        <end position="309"/>
    </location>
</feature>
<accession>A0A9W8DK48</accession>
<sequence length="456" mass="49835">MFGGKRTTYVQFVIVAAIYFFASASFLIVNGIGGGGLKDPSIAASANFLAGISSLVVGLFAGAIHNYLGPRLSLLVGCLSYAFFAFSYLIYMWTGAGFVIIIAGVFFGMTITLFWTAQGSLMLSYPTEEHRGKYLTTFFVFFSASGIVGGALILSLNFKDVAQELGDTTYWVSTIMALVGAGLVLILKPNSGLIRDDGSSVPDNKFDGLMSEVRGLAETCTNKYMLLMAPMFVFLGTYFTYIANGYNFSLFRMRTKGLNIIFFSVAGMMGSLAFGAFMKHVKLDARKKGLLAAAIYTTLICASWISASFVQGPVTRESELNIYDFTDAYYWKIVIIYITWGFLDASLNVFSFWIMGYVTSDSKKLARYTAFTRCLQGVGGVISWGIDSNKVPFIIELWITFGFLLIAMASAVISILAIPFPTETDSMDSNSMDISFEGTDEKFDAKGTNEKPSFGV</sequence>
<evidence type="ECO:0000256" key="1">
    <source>
        <dbReference type="ARBA" id="ARBA00004141"/>
    </source>
</evidence>
<dbReference type="PANTHER" id="PTHR23294:SF59">
    <property type="entry name" value="UNC93-LIKE PROTEIN C922.05C"/>
    <property type="match status" value="1"/>
</dbReference>
<dbReference type="Proteomes" id="UP001150569">
    <property type="component" value="Unassembled WGS sequence"/>
</dbReference>
<feature type="transmembrane region" description="Helical" evidence="5">
    <location>
        <begin position="224"/>
        <end position="246"/>
    </location>
</feature>
<evidence type="ECO:0000256" key="4">
    <source>
        <dbReference type="ARBA" id="ARBA00023136"/>
    </source>
</evidence>
<comment type="caution">
    <text evidence="6">The sequence shown here is derived from an EMBL/GenBank/DDBJ whole genome shotgun (WGS) entry which is preliminary data.</text>
</comment>
<dbReference type="AlphaFoldDB" id="A0A9W8DK48"/>
<evidence type="ECO:0000313" key="6">
    <source>
        <dbReference type="EMBL" id="KAJ1913248.1"/>
    </source>
</evidence>
<name>A0A9W8DK48_9FUNG</name>
<dbReference type="GO" id="GO:0016020">
    <property type="term" value="C:membrane"/>
    <property type="evidence" value="ECO:0007669"/>
    <property type="project" value="UniProtKB-SubCell"/>
</dbReference>
<feature type="transmembrane region" description="Helical" evidence="5">
    <location>
        <begin position="12"/>
        <end position="32"/>
    </location>
</feature>
<evidence type="ECO:0000256" key="3">
    <source>
        <dbReference type="ARBA" id="ARBA00022989"/>
    </source>
</evidence>
<keyword evidence="7" id="KW-1185">Reference proteome</keyword>
<dbReference type="SUPFAM" id="SSF103473">
    <property type="entry name" value="MFS general substrate transporter"/>
    <property type="match status" value="1"/>
</dbReference>